<accession>A0A1M6AMV9</accession>
<dbReference type="GO" id="GO:0004519">
    <property type="term" value="F:endonuclease activity"/>
    <property type="evidence" value="ECO:0007669"/>
    <property type="project" value="UniProtKB-KW"/>
</dbReference>
<dbReference type="PANTHER" id="PTHR38590:SF1">
    <property type="entry name" value="BLL0828 PROTEIN"/>
    <property type="match status" value="1"/>
</dbReference>
<protein>
    <submittedName>
        <fullName evidence="3">Very-short-patch-repair endonuclease</fullName>
    </submittedName>
</protein>
<dbReference type="PANTHER" id="PTHR38590">
    <property type="entry name" value="BLL0828 PROTEIN"/>
    <property type="match status" value="1"/>
</dbReference>
<dbReference type="STRING" id="1121955.SAMN02745146_0699"/>
<evidence type="ECO:0000259" key="2">
    <source>
        <dbReference type="Pfam" id="PF04480"/>
    </source>
</evidence>
<dbReference type="OrthoDB" id="9798754at2"/>
<dbReference type="CDD" id="cd01038">
    <property type="entry name" value="Endonuclease_DUF559"/>
    <property type="match status" value="1"/>
</dbReference>
<keyword evidence="3" id="KW-0255">Endonuclease</keyword>
<organism evidence="3 4">
    <name type="scientific">Hymenobacter daecheongensis DSM 21074</name>
    <dbReference type="NCBI Taxonomy" id="1121955"/>
    <lineage>
        <taxon>Bacteria</taxon>
        <taxon>Pseudomonadati</taxon>
        <taxon>Bacteroidota</taxon>
        <taxon>Cytophagia</taxon>
        <taxon>Cytophagales</taxon>
        <taxon>Hymenobacteraceae</taxon>
        <taxon>Hymenobacter</taxon>
    </lineage>
</organism>
<evidence type="ECO:0000313" key="3">
    <source>
        <dbReference type="EMBL" id="SHI37802.1"/>
    </source>
</evidence>
<dbReference type="InterPro" id="IPR047216">
    <property type="entry name" value="Endonuclease_DUF559_bact"/>
</dbReference>
<evidence type="ECO:0000256" key="1">
    <source>
        <dbReference type="SAM" id="MobiDB-lite"/>
    </source>
</evidence>
<dbReference type="InterPro" id="IPR011335">
    <property type="entry name" value="Restrct_endonuc-II-like"/>
</dbReference>
<dbReference type="Proteomes" id="UP000184418">
    <property type="component" value="Unassembled WGS sequence"/>
</dbReference>
<dbReference type="AlphaFoldDB" id="A0A1M6AMV9"/>
<keyword evidence="3" id="KW-0540">Nuclease</keyword>
<gene>
    <name evidence="3" type="ORF">SAMN02745146_0699</name>
</gene>
<reference evidence="3 4" key="1">
    <citation type="submission" date="2016-11" db="EMBL/GenBank/DDBJ databases">
        <authorList>
            <person name="Jaros S."/>
            <person name="Januszkiewicz K."/>
            <person name="Wedrychowicz H."/>
        </authorList>
    </citation>
    <scope>NUCLEOTIDE SEQUENCE [LARGE SCALE GENOMIC DNA]</scope>
    <source>
        <strain evidence="3 4">DSM 21074</strain>
    </source>
</reference>
<dbReference type="InterPro" id="IPR007569">
    <property type="entry name" value="DUF559"/>
</dbReference>
<feature type="region of interest" description="Disordered" evidence="1">
    <location>
        <begin position="1"/>
        <end position="38"/>
    </location>
</feature>
<keyword evidence="4" id="KW-1185">Reference proteome</keyword>
<dbReference type="Pfam" id="PF04480">
    <property type="entry name" value="DUF559"/>
    <property type="match status" value="1"/>
</dbReference>
<name>A0A1M6AMV9_9BACT</name>
<feature type="domain" description="DUF559" evidence="2">
    <location>
        <begin position="57"/>
        <end position="162"/>
    </location>
</feature>
<evidence type="ECO:0000313" key="4">
    <source>
        <dbReference type="Proteomes" id="UP000184418"/>
    </source>
</evidence>
<dbReference type="EMBL" id="FQYN01000001">
    <property type="protein sequence ID" value="SHI37802.1"/>
    <property type="molecule type" value="Genomic_DNA"/>
</dbReference>
<dbReference type="SUPFAM" id="SSF52980">
    <property type="entry name" value="Restriction endonuclease-like"/>
    <property type="match status" value="1"/>
</dbReference>
<sequence length="167" mass="19199">MTQKPTPKTKLKLEKQLEASPPSPPERGLGGEAPEPHREPITARLTADKSLWHRHLKGFSAEMRRQPTPAENLLWQALRNRQLANVKFRRQHAISHFIVDFISTDHHLIIEVDGSVHLEASQTEYDAGRTHELQALGYRVLRFTNEQVLQHLPAVLRQIQQEFSQSI</sequence>
<proteinExistence type="predicted"/>
<dbReference type="Gene3D" id="3.40.960.10">
    <property type="entry name" value="VSR Endonuclease"/>
    <property type="match status" value="1"/>
</dbReference>
<keyword evidence="3" id="KW-0378">Hydrolase</keyword>